<proteinExistence type="predicted"/>
<sequence>IQSPRAPRAPTTKPYYTIHQGTNDEAERTIHQGINDEAERTIHQGTNNETS</sequence>
<reference evidence="2 3" key="1">
    <citation type="submission" date="2021-06" db="EMBL/GenBank/DDBJ databases">
        <authorList>
            <person name="Kallberg Y."/>
            <person name="Tangrot J."/>
            <person name="Rosling A."/>
        </authorList>
    </citation>
    <scope>NUCLEOTIDE SEQUENCE [LARGE SCALE GENOMIC DNA]</scope>
    <source>
        <strain evidence="2 3">120-4 pot B 10/14</strain>
    </source>
</reference>
<dbReference type="EMBL" id="CAJVQB010030022">
    <property type="protein sequence ID" value="CAG8814939.1"/>
    <property type="molecule type" value="Genomic_DNA"/>
</dbReference>
<keyword evidence="3" id="KW-1185">Reference proteome</keyword>
<feature type="non-terminal residue" evidence="2">
    <location>
        <position position="1"/>
    </location>
</feature>
<evidence type="ECO:0000256" key="1">
    <source>
        <dbReference type="SAM" id="MobiDB-lite"/>
    </source>
</evidence>
<accession>A0ABN7W540</accession>
<gene>
    <name evidence="2" type="ORF">GMARGA_LOCUS26164</name>
</gene>
<evidence type="ECO:0000313" key="3">
    <source>
        <dbReference type="Proteomes" id="UP000789901"/>
    </source>
</evidence>
<protein>
    <submittedName>
        <fullName evidence="2">39363_t:CDS:1</fullName>
    </submittedName>
</protein>
<feature type="region of interest" description="Disordered" evidence="1">
    <location>
        <begin position="1"/>
        <end position="25"/>
    </location>
</feature>
<dbReference type="Proteomes" id="UP000789901">
    <property type="component" value="Unassembled WGS sequence"/>
</dbReference>
<comment type="caution">
    <text evidence="2">The sequence shown here is derived from an EMBL/GenBank/DDBJ whole genome shotgun (WGS) entry which is preliminary data.</text>
</comment>
<evidence type="ECO:0000313" key="2">
    <source>
        <dbReference type="EMBL" id="CAG8814939.1"/>
    </source>
</evidence>
<organism evidence="2 3">
    <name type="scientific">Gigaspora margarita</name>
    <dbReference type="NCBI Taxonomy" id="4874"/>
    <lineage>
        <taxon>Eukaryota</taxon>
        <taxon>Fungi</taxon>
        <taxon>Fungi incertae sedis</taxon>
        <taxon>Mucoromycota</taxon>
        <taxon>Glomeromycotina</taxon>
        <taxon>Glomeromycetes</taxon>
        <taxon>Diversisporales</taxon>
        <taxon>Gigasporaceae</taxon>
        <taxon>Gigaspora</taxon>
    </lineage>
</organism>
<name>A0ABN7W540_GIGMA</name>